<organism evidence="2 3">
    <name type="scientific">Echinicola arenosa</name>
    <dbReference type="NCBI Taxonomy" id="2774144"/>
    <lineage>
        <taxon>Bacteria</taxon>
        <taxon>Pseudomonadati</taxon>
        <taxon>Bacteroidota</taxon>
        <taxon>Cytophagia</taxon>
        <taxon>Cytophagales</taxon>
        <taxon>Cyclobacteriaceae</taxon>
        <taxon>Echinicola</taxon>
    </lineage>
</organism>
<keyword evidence="1" id="KW-0812">Transmembrane</keyword>
<evidence type="ECO:0000313" key="3">
    <source>
        <dbReference type="Proteomes" id="UP000647133"/>
    </source>
</evidence>
<keyword evidence="1" id="KW-0472">Membrane</keyword>
<keyword evidence="1" id="KW-1133">Transmembrane helix</keyword>
<evidence type="ECO:0000313" key="2">
    <source>
        <dbReference type="EMBL" id="MBD8490026.1"/>
    </source>
</evidence>
<dbReference type="EMBL" id="JACYTQ010000005">
    <property type="protein sequence ID" value="MBD8490026.1"/>
    <property type="molecule type" value="Genomic_DNA"/>
</dbReference>
<gene>
    <name evidence="2" type="ORF">IFO69_14815</name>
</gene>
<feature type="transmembrane region" description="Helical" evidence="1">
    <location>
        <begin position="12"/>
        <end position="33"/>
    </location>
</feature>
<dbReference type="RefSeq" id="WP_192010909.1">
    <property type="nucleotide sequence ID" value="NZ_JACYTQ010000005.1"/>
</dbReference>
<reference evidence="2 3" key="1">
    <citation type="submission" date="2020-09" db="EMBL/GenBank/DDBJ databases">
        <title>Echinicola sp. CAU 1574 isolated from sand of Sido Beach.</title>
        <authorList>
            <person name="Kim W."/>
        </authorList>
    </citation>
    <scope>NUCLEOTIDE SEQUENCE [LARGE SCALE GENOMIC DNA]</scope>
    <source>
        <strain evidence="2 3">CAU 1574</strain>
    </source>
</reference>
<keyword evidence="3" id="KW-1185">Reference proteome</keyword>
<evidence type="ECO:0000256" key="1">
    <source>
        <dbReference type="SAM" id="Phobius"/>
    </source>
</evidence>
<comment type="caution">
    <text evidence="2">The sequence shown here is derived from an EMBL/GenBank/DDBJ whole genome shotgun (WGS) entry which is preliminary data.</text>
</comment>
<dbReference type="Proteomes" id="UP000647133">
    <property type="component" value="Unassembled WGS sequence"/>
</dbReference>
<accession>A0ABR9ANY8</accession>
<protein>
    <submittedName>
        <fullName evidence="2">Uncharacterized protein</fullName>
    </submittedName>
</protein>
<proteinExistence type="predicted"/>
<sequence length="65" mass="7334">MATQFSILLQSSFSGALGAALVLAILIIAVIVLRLIGAWMLRINEVIDRQDQIIHELRKINNRYE</sequence>
<name>A0ABR9ANY8_9BACT</name>